<accession>A0ACB9GH13</accession>
<sequence length="99" mass="11279">MVIFSYFFLLFIPYATSVTFNLTSNSQENQFNDLDINKTGDSSFFKGIQVTPDEVDPQRINSTGRATYVKRLHLWENISGELATFTTDFSFVIDSSMKA</sequence>
<evidence type="ECO:0000313" key="2">
    <source>
        <dbReference type="Proteomes" id="UP001055811"/>
    </source>
</evidence>
<reference evidence="1 2" key="2">
    <citation type="journal article" date="2022" name="Mol. Ecol. Resour.">
        <title>The genomes of chicory, endive, great burdock and yacon provide insights into Asteraceae paleo-polyploidization history and plant inulin production.</title>
        <authorList>
            <person name="Fan W."/>
            <person name="Wang S."/>
            <person name="Wang H."/>
            <person name="Wang A."/>
            <person name="Jiang F."/>
            <person name="Liu H."/>
            <person name="Zhao H."/>
            <person name="Xu D."/>
            <person name="Zhang Y."/>
        </authorList>
    </citation>
    <scope>NUCLEOTIDE SEQUENCE [LARGE SCALE GENOMIC DNA]</scope>
    <source>
        <strain evidence="2">cv. Punajuju</strain>
        <tissue evidence="1">Leaves</tissue>
    </source>
</reference>
<proteinExistence type="predicted"/>
<organism evidence="1 2">
    <name type="scientific">Cichorium intybus</name>
    <name type="common">Chicory</name>
    <dbReference type="NCBI Taxonomy" id="13427"/>
    <lineage>
        <taxon>Eukaryota</taxon>
        <taxon>Viridiplantae</taxon>
        <taxon>Streptophyta</taxon>
        <taxon>Embryophyta</taxon>
        <taxon>Tracheophyta</taxon>
        <taxon>Spermatophyta</taxon>
        <taxon>Magnoliopsida</taxon>
        <taxon>eudicotyledons</taxon>
        <taxon>Gunneridae</taxon>
        <taxon>Pentapetalae</taxon>
        <taxon>asterids</taxon>
        <taxon>campanulids</taxon>
        <taxon>Asterales</taxon>
        <taxon>Asteraceae</taxon>
        <taxon>Cichorioideae</taxon>
        <taxon>Cichorieae</taxon>
        <taxon>Cichoriinae</taxon>
        <taxon>Cichorium</taxon>
    </lineage>
</organism>
<protein>
    <submittedName>
        <fullName evidence="1">Uncharacterized protein</fullName>
    </submittedName>
</protein>
<gene>
    <name evidence="1" type="ORF">L2E82_12520</name>
</gene>
<reference evidence="2" key="1">
    <citation type="journal article" date="2022" name="Mol. Ecol. Resour.">
        <title>The genomes of chicory, endive, great burdock and yacon provide insights into Asteraceae palaeo-polyploidization history and plant inulin production.</title>
        <authorList>
            <person name="Fan W."/>
            <person name="Wang S."/>
            <person name="Wang H."/>
            <person name="Wang A."/>
            <person name="Jiang F."/>
            <person name="Liu H."/>
            <person name="Zhao H."/>
            <person name="Xu D."/>
            <person name="Zhang Y."/>
        </authorList>
    </citation>
    <scope>NUCLEOTIDE SEQUENCE [LARGE SCALE GENOMIC DNA]</scope>
    <source>
        <strain evidence="2">cv. Punajuju</strain>
    </source>
</reference>
<comment type="caution">
    <text evidence="1">The sequence shown here is derived from an EMBL/GenBank/DDBJ whole genome shotgun (WGS) entry which is preliminary data.</text>
</comment>
<dbReference type="EMBL" id="CM042010">
    <property type="protein sequence ID" value="KAI3782473.1"/>
    <property type="molecule type" value="Genomic_DNA"/>
</dbReference>
<keyword evidence="2" id="KW-1185">Reference proteome</keyword>
<name>A0ACB9GH13_CICIN</name>
<dbReference type="Proteomes" id="UP001055811">
    <property type="component" value="Linkage Group LG02"/>
</dbReference>
<evidence type="ECO:0000313" key="1">
    <source>
        <dbReference type="EMBL" id="KAI3782473.1"/>
    </source>
</evidence>